<sequence length="164" mass="18349">MVSFFNASFLRPMLFFIIDLFVYVIWSSLSSAGAMPRDDCSAYCNGSALTLAGNTKIMMRVKEASTGFPVFSRFRPRHIVTINLKCYNAPVEKRPFPKEEWPQDEDTLLLPGWNLARATGPAGNGRLRITQTLRHTGVTCRCKAESALYQLLVVLVEGCNGFFS</sequence>
<evidence type="ECO:0000313" key="2">
    <source>
        <dbReference type="EMBL" id="PSK92178.1"/>
    </source>
</evidence>
<keyword evidence="1" id="KW-1133">Transmembrane helix</keyword>
<keyword evidence="1" id="KW-0472">Membrane</keyword>
<organism evidence="2 3">
    <name type="scientific">Taibaiella chishuiensis</name>
    <dbReference type="NCBI Taxonomy" id="1434707"/>
    <lineage>
        <taxon>Bacteria</taxon>
        <taxon>Pseudomonadati</taxon>
        <taxon>Bacteroidota</taxon>
        <taxon>Chitinophagia</taxon>
        <taxon>Chitinophagales</taxon>
        <taxon>Chitinophagaceae</taxon>
        <taxon>Taibaiella</taxon>
    </lineage>
</organism>
<feature type="transmembrane region" description="Helical" evidence="1">
    <location>
        <begin position="12"/>
        <end position="29"/>
    </location>
</feature>
<comment type="caution">
    <text evidence="2">The sequence shown here is derived from an EMBL/GenBank/DDBJ whole genome shotgun (WGS) entry which is preliminary data.</text>
</comment>
<dbReference type="Proteomes" id="UP000240572">
    <property type="component" value="Unassembled WGS sequence"/>
</dbReference>
<name>A0A2P8D4N4_9BACT</name>
<keyword evidence="3" id="KW-1185">Reference proteome</keyword>
<evidence type="ECO:0000256" key="1">
    <source>
        <dbReference type="SAM" id="Phobius"/>
    </source>
</evidence>
<reference evidence="2 3" key="1">
    <citation type="submission" date="2018-03" db="EMBL/GenBank/DDBJ databases">
        <title>Genomic Encyclopedia of Type Strains, Phase III (KMG-III): the genomes of soil and plant-associated and newly described type strains.</title>
        <authorList>
            <person name="Whitman W."/>
        </authorList>
    </citation>
    <scope>NUCLEOTIDE SEQUENCE [LARGE SCALE GENOMIC DNA]</scope>
    <source>
        <strain evidence="2 3">CGMCC 1.12700</strain>
    </source>
</reference>
<protein>
    <submittedName>
        <fullName evidence="2">Uncharacterized protein</fullName>
    </submittedName>
</protein>
<accession>A0A2P8D4N4</accession>
<dbReference type="AlphaFoldDB" id="A0A2P8D4N4"/>
<keyword evidence="1" id="KW-0812">Transmembrane</keyword>
<gene>
    <name evidence="2" type="ORF">B0I18_104276</name>
</gene>
<dbReference type="EMBL" id="PYGD01000004">
    <property type="protein sequence ID" value="PSK92178.1"/>
    <property type="molecule type" value="Genomic_DNA"/>
</dbReference>
<proteinExistence type="predicted"/>
<evidence type="ECO:0000313" key="3">
    <source>
        <dbReference type="Proteomes" id="UP000240572"/>
    </source>
</evidence>